<proteinExistence type="predicted"/>
<gene>
    <name evidence="2" type="ORF">LU297_02075</name>
</gene>
<reference evidence="2" key="1">
    <citation type="submission" date="2021-12" db="EMBL/GenBank/DDBJ databases">
        <title>taxonomy of Moraxella sp. ZY201224.</title>
        <authorList>
            <person name="Li F."/>
        </authorList>
    </citation>
    <scope>NUCLEOTIDE SEQUENCE</scope>
    <source>
        <strain evidence="2">ZY201224</strain>
    </source>
</reference>
<name>A0ABY6F599_9GAMM</name>
<organism evidence="2 3">
    <name type="scientific">Moraxella nasicaprae</name>
    <dbReference type="NCBI Taxonomy" id="2904122"/>
    <lineage>
        <taxon>Bacteria</taxon>
        <taxon>Pseudomonadati</taxon>
        <taxon>Pseudomonadota</taxon>
        <taxon>Gammaproteobacteria</taxon>
        <taxon>Moraxellales</taxon>
        <taxon>Moraxellaceae</taxon>
        <taxon>Moraxella</taxon>
    </lineage>
</organism>
<evidence type="ECO:0000313" key="3">
    <source>
        <dbReference type="Proteomes" id="UP001063782"/>
    </source>
</evidence>
<dbReference type="Proteomes" id="UP001063782">
    <property type="component" value="Chromosome"/>
</dbReference>
<feature type="chain" id="PRO_5046289435" evidence="1">
    <location>
        <begin position="24"/>
        <end position="146"/>
    </location>
</feature>
<dbReference type="RefSeq" id="WP_263076762.1">
    <property type="nucleotide sequence ID" value="NZ_CP089977.1"/>
</dbReference>
<evidence type="ECO:0000256" key="1">
    <source>
        <dbReference type="SAM" id="SignalP"/>
    </source>
</evidence>
<feature type="signal peptide" evidence="1">
    <location>
        <begin position="1"/>
        <end position="23"/>
    </location>
</feature>
<sequence>MIKKFIPVTLLTISALTSNLAMANWHNIPKVQYLMQNLDDRDSIVTNYANEALLESINDSLQYSEGGICSPWDMLGGVDFDADAVSSSVEFSITDEGWVRADYQAFYDSDYSTNYFAFDDNDLINDIYDADGYSFRVSVHECIENL</sequence>
<dbReference type="EMBL" id="CP089977">
    <property type="protein sequence ID" value="UXZ05263.1"/>
    <property type="molecule type" value="Genomic_DNA"/>
</dbReference>
<protein>
    <submittedName>
        <fullName evidence="2">Uncharacterized protein</fullName>
    </submittedName>
</protein>
<evidence type="ECO:0000313" key="2">
    <source>
        <dbReference type="EMBL" id="UXZ05263.1"/>
    </source>
</evidence>
<keyword evidence="1" id="KW-0732">Signal</keyword>
<accession>A0ABY6F599</accession>
<keyword evidence="3" id="KW-1185">Reference proteome</keyword>